<accession>G1X882</accession>
<dbReference type="EMBL" id="ADOT01000119">
    <property type="protein sequence ID" value="EGX50655.1"/>
    <property type="molecule type" value="Genomic_DNA"/>
</dbReference>
<proteinExistence type="predicted"/>
<evidence type="ECO:0000313" key="4">
    <source>
        <dbReference type="Proteomes" id="UP000008784"/>
    </source>
</evidence>
<dbReference type="PROSITE" id="PS50181">
    <property type="entry name" value="FBOX"/>
    <property type="match status" value="1"/>
</dbReference>
<comment type="caution">
    <text evidence="3">The sequence shown here is derived from an EMBL/GenBank/DDBJ whole genome shotgun (WGS) entry which is preliminary data.</text>
</comment>
<dbReference type="InterPro" id="IPR036047">
    <property type="entry name" value="F-box-like_dom_sf"/>
</dbReference>
<feature type="domain" description="F-box" evidence="2">
    <location>
        <begin position="33"/>
        <end position="79"/>
    </location>
</feature>
<dbReference type="InParanoid" id="G1X882"/>
<feature type="compositionally biased region" description="Polar residues" evidence="1">
    <location>
        <begin position="15"/>
        <end position="37"/>
    </location>
</feature>
<dbReference type="HOGENOM" id="CLU_029629_0_0_1"/>
<dbReference type="InterPro" id="IPR001810">
    <property type="entry name" value="F-box_dom"/>
</dbReference>
<organism evidence="3 4">
    <name type="scientific">Arthrobotrys oligospora (strain ATCC 24927 / CBS 115.81 / DSM 1491)</name>
    <name type="common">Nematode-trapping fungus</name>
    <name type="synonym">Didymozoophaga oligospora</name>
    <dbReference type="NCBI Taxonomy" id="756982"/>
    <lineage>
        <taxon>Eukaryota</taxon>
        <taxon>Fungi</taxon>
        <taxon>Dikarya</taxon>
        <taxon>Ascomycota</taxon>
        <taxon>Pezizomycotina</taxon>
        <taxon>Orbiliomycetes</taxon>
        <taxon>Orbiliales</taxon>
        <taxon>Orbiliaceae</taxon>
        <taxon>Orbilia</taxon>
        <taxon>Orbilia oligospora</taxon>
    </lineage>
</organism>
<reference evidence="3 4" key="1">
    <citation type="journal article" date="2011" name="PLoS Pathog.">
        <title>Genomic and proteomic analyses of the fungus Arthrobotrys oligospora provide insights into nematode-trap formation.</title>
        <authorList>
            <person name="Yang J."/>
            <person name="Wang L."/>
            <person name="Ji X."/>
            <person name="Feng Y."/>
            <person name="Li X."/>
            <person name="Zou C."/>
            <person name="Xu J."/>
            <person name="Ren Y."/>
            <person name="Mi Q."/>
            <person name="Wu J."/>
            <person name="Liu S."/>
            <person name="Liu Y."/>
            <person name="Huang X."/>
            <person name="Wang H."/>
            <person name="Niu X."/>
            <person name="Li J."/>
            <person name="Liang L."/>
            <person name="Luo Y."/>
            <person name="Ji K."/>
            <person name="Zhou W."/>
            <person name="Yu Z."/>
            <person name="Li G."/>
            <person name="Liu Y."/>
            <person name="Li L."/>
            <person name="Qiao M."/>
            <person name="Feng L."/>
            <person name="Zhang K.-Q."/>
        </authorList>
    </citation>
    <scope>NUCLEOTIDE SEQUENCE [LARGE SCALE GENOMIC DNA]</scope>
    <source>
        <strain evidence="4">ATCC 24927 / CBS 115.81 / DSM 1491</strain>
    </source>
</reference>
<evidence type="ECO:0000313" key="3">
    <source>
        <dbReference type="EMBL" id="EGX50655.1"/>
    </source>
</evidence>
<evidence type="ECO:0000259" key="2">
    <source>
        <dbReference type="PROSITE" id="PS50181"/>
    </source>
</evidence>
<dbReference type="RefSeq" id="XP_011120694.1">
    <property type="nucleotide sequence ID" value="XM_011122392.1"/>
</dbReference>
<dbReference type="GeneID" id="22891822"/>
<dbReference type="AlphaFoldDB" id="G1X882"/>
<evidence type="ECO:0000256" key="1">
    <source>
        <dbReference type="SAM" id="MobiDB-lite"/>
    </source>
</evidence>
<protein>
    <recommendedName>
        <fullName evidence="2">F-box domain-containing protein</fullName>
    </recommendedName>
</protein>
<keyword evidence="4" id="KW-1185">Reference proteome</keyword>
<sequence>MKNFIQKFQNLAPKSKSTTRPKNDSKSPASTSGTSLDTIPPELLSNILSHLPSKRDIFPLLLTSKRLYHITYPHIWKRLESNIHERSTSSLSHRYRKTGLRRLGDDITDQVYNLNKDDILGFKYLKHIVFWAADLDAGSVWIDSGLFGVVCGQIKAGRMRLRLLEVILERPEQVCHEAREFLSVLKEYSKTWPQKLKIRINIPWSDQFSEFIANNFRLEDITNLRLRSDVDIPSDGVGEDVVEKTIDNIKRLTNLLQRLPSLKILYISGSENRCERVPTLVQPLLSELSQLQDTILGLKRVQSLHIYGPLFHPSFFVTPPENVKKLTFTRCFSWEWWRQFSQCPFSEVEELELYVDTDWIISEWGSPDDIDMRIQGQNFVYRMEHLELKSLKKFKTDRWVRLDFIPEGFFDIVVANNPGLDEESRKNCEIMKE</sequence>
<dbReference type="Pfam" id="PF12937">
    <property type="entry name" value="F-box-like"/>
    <property type="match status" value="1"/>
</dbReference>
<dbReference type="SUPFAM" id="SSF81383">
    <property type="entry name" value="F-box domain"/>
    <property type="match status" value="1"/>
</dbReference>
<gene>
    <name evidence="3" type="ORF">AOL_s00075g81</name>
</gene>
<dbReference type="Proteomes" id="UP000008784">
    <property type="component" value="Unassembled WGS sequence"/>
</dbReference>
<name>G1X882_ARTOA</name>
<feature type="region of interest" description="Disordered" evidence="1">
    <location>
        <begin position="1"/>
        <end position="37"/>
    </location>
</feature>